<dbReference type="EMBL" id="VIKR01000007">
    <property type="protein sequence ID" value="TQV71102.1"/>
    <property type="molecule type" value="Genomic_DNA"/>
</dbReference>
<sequence length="247" mass="28216">MAVLKRLFLGSITSFLFLPFALAWSDGYQHISIKEYKEALLVLEKRGGNLYCPDKNSETAFADCRSFEILREQGCYGYSTAAMRSESRYSDNCLELNKLRNTQTPKKSYFVLDNKTWWQDLPATIIPISGGVYSDESWKTSQRKRDTLVKDKRLKDLRLHKVSTYLDRVEIVIATKKLECGKVEDYLEIDTIVLADFNHDEIAELILKGHRVDRSDTCPLGAANSLGATFMAVLAKEGKTRQIKHLF</sequence>
<name>A0A545T1M4_9GAMM</name>
<dbReference type="AlphaFoldDB" id="A0A545T1M4"/>
<evidence type="ECO:0000313" key="1">
    <source>
        <dbReference type="EMBL" id="TQV71102.1"/>
    </source>
</evidence>
<organism evidence="1 2">
    <name type="scientific">Aliikangiella marina</name>
    <dbReference type="NCBI Taxonomy" id="1712262"/>
    <lineage>
        <taxon>Bacteria</taxon>
        <taxon>Pseudomonadati</taxon>
        <taxon>Pseudomonadota</taxon>
        <taxon>Gammaproteobacteria</taxon>
        <taxon>Oceanospirillales</taxon>
        <taxon>Pleioneaceae</taxon>
        <taxon>Aliikangiella</taxon>
    </lineage>
</organism>
<accession>A0A545T1M4</accession>
<dbReference type="Proteomes" id="UP000317839">
    <property type="component" value="Unassembled WGS sequence"/>
</dbReference>
<dbReference type="OrthoDB" id="7065801at2"/>
<dbReference type="RefSeq" id="WP_142944319.1">
    <property type="nucleotide sequence ID" value="NZ_VIKR01000007.1"/>
</dbReference>
<evidence type="ECO:0000313" key="2">
    <source>
        <dbReference type="Proteomes" id="UP000317839"/>
    </source>
</evidence>
<reference evidence="1 2" key="1">
    <citation type="submission" date="2019-06" db="EMBL/GenBank/DDBJ databases">
        <title>Draft genome of Aliikangiella marina GYP-15.</title>
        <authorList>
            <person name="Wang G."/>
        </authorList>
    </citation>
    <scope>NUCLEOTIDE SEQUENCE [LARGE SCALE GENOMIC DNA]</scope>
    <source>
        <strain evidence="1 2">GYP-15</strain>
    </source>
</reference>
<proteinExistence type="predicted"/>
<gene>
    <name evidence="1" type="ORF">FLL45_22510</name>
</gene>
<comment type="caution">
    <text evidence="1">The sequence shown here is derived from an EMBL/GenBank/DDBJ whole genome shotgun (WGS) entry which is preliminary data.</text>
</comment>
<protein>
    <submittedName>
        <fullName evidence="1">Uncharacterized protein</fullName>
    </submittedName>
</protein>
<keyword evidence="2" id="KW-1185">Reference proteome</keyword>